<accession>A0A542ZEU2</accession>
<dbReference type="RefSeq" id="WP_185745980.1">
    <property type="nucleotide sequence ID" value="NZ_BAAAKX010000003.1"/>
</dbReference>
<evidence type="ECO:0000256" key="3">
    <source>
        <dbReference type="ARBA" id="ARBA00022842"/>
    </source>
</evidence>
<dbReference type="PANTHER" id="PTHR43046:SF12">
    <property type="entry name" value="GDP-MANNOSE MANNOSYL HYDROLASE"/>
    <property type="match status" value="1"/>
</dbReference>
<comment type="cofactor">
    <cofactor evidence="1">
        <name>Mg(2+)</name>
        <dbReference type="ChEBI" id="CHEBI:18420"/>
    </cofactor>
</comment>
<dbReference type="Pfam" id="PF13223">
    <property type="entry name" value="DUF4031"/>
    <property type="match status" value="1"/>
</dbReference>
<proteinExistence type="predicted"/>
<dbReference type="AlphaFoldDB" id="A0A542ZEU2"/>
<dbReference type="Proteomes" id="UP000319514">
    <property type="component" value="Unassembled WGS sequence"/>
</dbReference>
<gene>
    <name evidence="5" type="ORF">FB474_0187</name>
</gene>
<dbReference type="EMBL" id="VFOQ01000001">
    <property type="protein sequence ID" value="TQL58848.1"/>
    <property type="molecule type" value="Genomic_DNA"/>
</dbReference>
<reference evidence="5 6" key="1">
    <citation type="submission" date="2019-06" db="EMBL/GenBank/DDBJ databases">
        <title>Sequencing the genomes of 1000 actinobacteria strains.</title>
        <authorList>
            <person name="Klenk H.-P."/>
        </authorList>
    </citation>
    <scope>NUCLEOTIDE SEQUENCE [LARGE SCALE GENOMIC DNA]</scope>
    <source>
        <strain evidence="5 6">DSM 18082</strain>
    </source>
</reference>
<dbReference type="SUPFAM" id="SSF55811">
    <property type="entry name" value="Nudix"/>
    <property type="match status" value="1"/>
</dbReference>
<keyword evidence="3" id="KW-0460">Magnesium</keyword>
<keyword evidence="2" id="KW-0378">Hydrolase</keyword>
<dbReference type="InterPro" id="IPR000086">
    <property type="entry name" value="NUDIX_hydrolase_dom"/>
</dbReference>
<sequence length="258" mass="29124">MAIWIDPPRWPAHGRLWSHLISDTSYGELHDFAAAHGIPRRGFEGDHYDVPEERYAALVAAGARPVAGTELARRLRDSGLRFPKRRGEWPLARHHDVIATLDLPHRLDVVASRLPPPEQQTAAAAVFVLDALGDFLLVHSVVRDAWGAPAGGREPGESVRAGAVREVREESGLVIAEHGLRHCGYERVTIDGDASAHRWPHRRNYVACFTYRLDAVRPDVQPQLDDVDAAEWVDEVELERRCAGEFWWPMVERRDLWP</sequence>
<dbReference type="Pfam" id="PF00293">
    <property type="entry name" value="NUDIX"/>
    <property type="match status" value="1"/>
</dbReference>
<dbReference type="CDD" id="cd02883">
    <property type="entry name" value="NUDIX_Hydrolase"/>
    <property type="match status" value="1"/>
</dbReference>
<comment type="caution">
    <text evidence="5">The sequence shown here is derived from an EMBL/GenBank/DDBJ whole genome shotgun (WGS) entry which is preliminary data.</text>
</comment>
<dbReference type="PROSITE" id="PS51462">
    <property type="entry name" value="NUDIX"/>
    <property type="match status" value="1"/>
</dbReference>
<keyword evidence="6" id="KW-1185">Reference proteome</keyword>
<feature type="domain" description="Nudix hydrolase" evidence="4">
    <location>
        <begin position="119"/>
        <end position="255"/>
    </location>
</feature>
<organism evidence="5 6">
    <name type="scientific">Oryzihumus leptocrescens</name>
    <dbReference type="NCBI Taxonomy" id="297536"/>
    <lineage>
        <taxon>Bacteria</taxon>
        <taxon>Bacillati</taxon>
        <taxon>Actinomycetota</taxon>
        <taxon>Actinomycetes</taxon>
        <taxon>Micrococcales</taxon>
        <taxon>Intrasporangiaceae</taxon>
        <taxon>Oryzihumus</taxon>
    </lineage>
</organism>
<dbReference type="PANTHER" id="PTHR43046">
    <property type="entry name" value="GDP-MANNOSE MANNOSYL HYDROLASE"/>
    <property type="match status" value="1"/>
</dbReference>
<evidence type="ECO:0000313" key="6">
    <source>
        <dbReference type="Proteomes" id="UP000319514"/>
    </source>
</evidence>
<dbReference type="PROSITE" id="PS00893">
    <property type="entry name" value="NUDIX_BOX"/>
    <property type="match status" value="1"/>
</dbReference>
<dbReference type="GO" id="GO:0016787">
    <property type="term" value="F:hydrolase activity"/>
    <property type="evidence" value="ECO:0007669"/>
    <property type="project" value="UniProtKB-KW"/>
</dbReference>
<name>A0A542ZEU2_9MICO</name>
<evidence type="ECO:0000259" key="4">
    <source>
        <dbReference type="PROSITE" id="PS51462"/>
    </source>
</evidence>
<protein>
    <submittedName>
        <fullName evidence="5">NUDIX domain-containing protein</fullName>
    </submittedName>
</protein>
<dbReference type="InterPro" id="IPR025109">
    <property type="entry name" value="DUF4031"/>
</dbReference>
<dbReference type="InterPro" id="IPR020084">
    <property type="entry name" value="NUDIX_hydrolase_CS"/>
</dbReference>
<dbReference type="Gene3D" id="3.90.79.10">
    <property type="entry name" value="Nucleoside Triphosphate Pyrophosphohydrolase"/>
    <property type="match status" value="1"/>
</dbReference>
<evidence type="ECO:0000313" key="5">
    <source>
        <dbReference type="EMBL" id="TQL58848.1"/>
    </source>
</evidence>
<dbReference type="InterPro" id="IPR015797">
    <property type="entry name" value="NUDIX_hydrolase-like_dom_sf"/>
</dbReference>
<evidence type="ECO:0000256" key="2">
    <source>
        <dbReference type="ARBA" id="ARBA00022801"/>
    </source>
</evidence>
<evidence type="ECO:0000256" key="1">
    <source>
        <dbReference type="ARBA" id="ARBA00001946"/>
    </source>
</evidence>